<evidence type="ECO:0000256" key="6">
    <source>
        <dbReference type="ARBA" id="ARBA00023251"/>
    </source>
</evidence>
<evidence type="ECO:0000256" key="4">
    <source>
        <dbReference type="ARBA" id="ARBA00022741"/>
    </source>
</evidence>
<dbReference type="SUPFAM" id="SSF52540">
    <property type="entry name" value="P-loop containing nucleoside triphosphate hydrolases"/>
    <property type="match status" value="1"/>
</dbReference>
<dbReference type="EMBL" id="CP060828">
    <property type="protein sequence ID" value="QNP71073.1"/>
    <property type="molecule type" value="Genomic_DNA"/>
</dbReference>
<comment type="similarity">
    <text evidence="2">Belongs to the ABC transporter superfamily.</text>
</comment>
<keyword evidence="4" id="KW-0547">Nucleotide-binding</keyword>
<comment type="subcellular location">
    <subcellularLocation>
        <location evidence="1">Cell membrane</location>
        <topology evidence="1">Peripheral membrane protein</topology>
    </subcellularLocation>
</comment>
<dbReference type="GO" id="GO:0016887">
    <property type="term" value="F:ATP hydrolysis activity"/>
    <property type="evidence" value="ECO:0007669"/>
    <property type="project" value="InterPro"/>
</dbReference>
<dbReference type="Gene3D" id="3.40.50.300">
    <property type="entry name" value="P-loop containing nucleotide triphosphate hydrolases"/>
    <property type="match status" value="1"/>
</dbReference>
<dbReference type="AlphaFoldDB" id="A0A7H0IE57"/>
<dbReference type="PANTHER" id="PTHR42711:SF5">
    <property type="entry name" value="ABC TRANSPORTER ATP-BINDING PROTEIN NATA"/>
    <property type="match status" value="1"/>
</dbReference>
<evidence type="ECO:0000256" key="1">
    <source>
        <dbReference type="ARBA" id="ARBA00004202"/>
    </source>
</evidence>
<keyword evidence="6" id="KW-0046">Antibiotic resistance</keyword>
<evidence type="ECO:0000313" key="9">
    <source>
        <dbReference type="Proteomes" id="UP000516052"/>
    </source>
</evidence>
<feature type="domain" description="ABC transporter" evidence="7">
    <location>
        <begin position="9"/>
        <end position="248"/>
    </location>
</feature>
<evidence type="ECO:0000256" key="5">
    <source>
        <dbReference type="ARBA" id="ARBA00022840"/>
    </source>
</evidence>
<gene>
    <name evidence="8" type="ORF">IAG44_17610</name>
</gene>
<dbReference type="InterPro" id="IPR050763">
    <property type="entry name" value="ABC_transporter_ATP-binding"/>
</dbReference>
<dbReference type="PANTHER" id="PTHR42711">
    <property type="entry name" value="ABC TRANSPORTER ATP-BINDING PROTEIN"/>
    <property type="match status" value="1"/>
</dbReference>
<dbReference type="GO" id="GO:0046677">
    <property type="term" value="P:response to antibiotic"/>
    <property type="evidence" value="ECO:0007669"/>
    <property type="project" value="UniProtKB-KW"/>
</dbReference>
<dbReference type="Proteomes" id="UP000516052">
    <property type="component" value="Chromosome"/>
</dbReference>
<dbReference type="KEGG" id="sroi:IAG44_17610"/>
<sequence length="324" mass="34740">MTETTPPAVEVVDLRREFTVGRGAGARTLTALDGLSLTIAPGTVHGLLGPNGAGKSTLCKILSTTLLPTSGTARVLGFGVTDRPREIRRRIGLVLGGDRGLYGRLTSRQNLELWGALHGLHGRELRTRMAELLDRVGLTDRADERVNGFSRGMKQRLHLARGLIGDAQVLLLDEPTTGMDPVAADDFRDFVRALRAEGRTVLITTHDMAQAEAICDEVTLIDHGRVLTSGDPRDLARRLSGGQRVEADAVPPRVAAEIEALPEVNTVRRPRGGHLCVDTASAEATRLVLALLVDAGVSSVRTGPPGLEELYLRVVGGRKMRVSA</sequence>
<organism evidence="8 9">
    <name type="scientific">Streptomyces roseirectus</name>
    <dbReference type="NCBI Taxonomy" id="2768066"/>
    <lineage>
        <taxon>Bacteria</taxon>
        <taxon>Bacillati</taxon>
        <taxon>Actinomycetota</taxon>
        <taxon>Actinomycetes</taxon>
        <taxon>Kitasatosporales</taxon>
        <taxon>Streptomycetaceae</taxon>
        <taxon>Streptomyces</taxon>
    </lineage>
</organism>
<dbReference type="GO" id="GO:0005524">
    <property type="term" value="F:ATP binding"/>
    <property type="evidence" value="ECO:0007669"/>
    <property type="project" value="UniProtKB-KW"/>
</dbReference>
<reference evidence="8 9" key="1">
    <citation type="submission" date="2020-08" db="EMBL/GenBank/DDBJ databases">
        <title>A novel species.</title>
        <authorList>
            <person name="Gao J."/>
        </authorList>
    </citation>
    <scope>NUCLEOTIDE SEQUENCE [LARGE SCALE GENOMIC DNA]</scope>
    <source>
        <strain evidence="8 9">CRXT-G-22</strain>
    </source>
</reference>
<evidence type="ECO:0000259" key="7">
    <source>
        <dbReference type="PROSITE" id="PS50893"/>
    </source>
</evidence>
<protein>
    <submittedName>
        <fullName evidence="8">ABC transporter ATP-binding protein</fullName>
    </submittedName>
</protein>
<dbReference type="GO" id="GO:0005886">
    <property type="term" value="C:plasma membrane"/>
    <property type="evidence" value="ECO:0007669"/>
    <property type="project" value="UniProtKB-SubCell"/>
</dbReference>
<dbReference type="SMART" id="SM00382">
    <property type="entry name" value="AAA"/>
    <property type="match status" value="1"/>
</dbReference>
<dbReference type="InterPro" id="IPR027417">
    <property type="entry name" value="P-loop_NTPase"/>
</dbReference>
<evidence type="ECO:0000313" key="8">
    <source>
        <dbReference type="EMBL" id="QNP71073.1"/>
    </source>
</evidence>
<keyword evidence="9" id="KW-1185">Reference proteome</keyword>
<dbReference type="Pfam" id="PF00005">
    <property type="entry name" value="ABC_tran"/>
    <property type="match status" value="1"/>
</dbReference>
<keyword evidence="5 8" id="KW-0067">ATP-binding</keyword>
<keyword evidence="3" id="KW-0813">Transport</keyword>
<dbReference type="PROSITE" id="PS50893">
    <property type="entry name" value="ABC_TRANSPORTER_2"/>
    <property type="match status" value="1"/>
</dbReference>
<evidence type="ECO:0000256" key="2">
    <source>
        <dbReference type="ARBA" id="ARBA00005417"/>
    </source>
</evidence>
<evidence type="ECO:0000256" key="3">
    <source>
        <dbReference type="ARBA" id="ARBA00022448"/>
    </source>
</evidence>
<accession>A0A7H0IE57</accession>
<dbReference type="InterPro" id="IPR003593">
    <property type="entry name" value="AAA+_ATPase"/>
</dbReference>
<dbReference type="RefSeq" id="WP_187748048.1">
    <property type="nucleotide sequence ID" value="NZ_CP060828.1"/>
</dbReference>
<name>A0A7H0IE57_9ACTN</name>
<proteinExistence type="inferred from homology"/>
<dbReference type="InterPro" id="IPR003439">
    <property type="entry name" value="ABC_transporter-like_ATP-bd"/>
</dbReference>